<dbReference type="PROSITE" id="PS50887">
    <property type="entry name" value="GGDEF"/>
    <property type="match status" value="1"/>
</dbReference>
<name>A0ABT8ZNQ9_9SPHN</name>
<dbReference type="CDD" id="cd01949">
    <property type="entry name" value="GGDEF"/>
    <property type="match status" value="1"/>
</dbReference>
<comment type="catalytic activity">
    <reaction evidence="2">
        <text>2 GTP = 3',3'-c-di-GMP + 2 diphosphate</text>
        <dbReference type="Rhea" id="RHEA:24898"/>
        <dbReference type="ChEBI" id="CHEBI:33019"/>
        <dbReference type="ChEBI" id="CHEBI:37565"/>
        <dbReference type="ChEBI" id="CHEBI:58805"/>
        <dbReference type="EC" id="2.7.7.65"/>
    </reaction>
</comment>
<dbReference type="Pfam" id="PF00990">
    <property type="entry name" value="GGDEF"/>
    <property type="match status" value="1"/>
</dbReference>
<dbReference type="PANTHER" id="PTHR45138">
    <property type="entry name" value="REGULATORY COMPONENTS OF SENSORY TRANSDUCTION SYSTEM"/>
    <property type="match status" value="1"/>
</dbReference>
<evidence type="ECO:0000313" key="5">
    <source>
        <dbReference type="EMBL" id="MDO7836172.1"/>
    </source>
</evidence>
<keyword evidence="5" id="KW-0548">Nucleotidyltransferase</keyword>
<dbReference type="NCBIfam" id="TIGR00254">
    <property type="entry name" value="GGDEF"/>
    <property type="match status" value="1"/>
</dbReference>
<evidence type="ECO:0000256" key="1">
    <source>
        <dbReference type="ARBA" id="ARBA00012528"/>
    </source>
</evidence>
<sequence length="237" mass="25797">MRGYQRILAGIGFSVAATMASMAIMSRFPGLEIPLPYWIFGFCAPLFISTPVCLLMHRQAEQKRRLNVSLHQALIELRHLTEIDQMTGLLNRATFLARLAVQKDARPGACLLIDVDHFKAINDAFGHAVGDRVLKAIAERLQSSVRKDDLCGRLGGEEFAIYLAGVGEAEAAAMAERLCQAVSALAVETHDVSIRPTISIGAAHACGSPDADHMLQRADMAMYRAKANGRNQVRLAA</sequence>
<dbReference type="SMART" id="SM00267">
    <property type="entry name" value="GGDEF"/>
    <property type="match status" value="1"/>
</dbReference>
<dbReference type="EMBL" id="JAUQOM010000007">
    <property type="protein sequence ID" value="MDO7836172.1"/>
    <property type="molecule type" value="Genomic_DNA"/>
</dbReference>
<dbReference type="InterPro" id="IPR000160">
    <property type="entry name" value="GGDEF_dom"/>
</dbReference>
<accession>A0ABT8ZNQ9</accession>
<evidence type="ECO:0000256" key="2">
    <source>
        <dbReference type="ARBA" id="ARBA00034247"/>
    </source>
</evidence>
<gene>
    <name evidence="5" type="ORF">Q4610_14070</name>
</gene>
<dbReference type="InterPro" id="IPR050469">
    <property type="entry name" value="Diguanylate_Cyclase"/>
</dbReference>
<dbReference type="PANTHER" id="PTHR45138:SF9">
    <property type="entry name" value="DIGUANYLATE CYCLASE DGCM-RELATED"/>
    <property type="match status" value="1"/>
</dbReference>
<feature type="transmembrane region" description="Helical" evidence="3">
    <location>
        <begin position="7"/>
        <end position="25"/>
    </location>
</feature>
<keyword evidence="6" id="KW-1185">Reference proteome</keyword>
<dbReference type="SUPFAM" id="SSF55073">
    <property type="entry name" value="Nucleotide cyclase"/>
    <property type="match status" value="1"/>
</dbReference>
<dbReference type="Gene3D" id="3.30.70.270">
    <property type="match status" value="1"/>
</dbReference>
<keyword evidence="3" id="KW-0812">Transmembrane</keyword>
<dbReference type="Proteomes" id="UP001176471">
    <property type="component" value="Unassembled WGS sequence"/>
</dbReference>
<dbReference type="RefSeq" id="WP_304536592.1">
    <property type="nucleotide sequence ID" value="NZ_JAUQOM010000007.1"/>
</dbReference>
<comment type="caution">
    <text evidence="5">The sequence shown here is derived from an EMBL/GenBank/DDBJ whole genome shotgun (WGS) entry which is preliminary data.</text>
</comment>
<evidence type="ECO:0000256" key="3">
    <source>
        <dbReference type="SAM" id="Phobius"/>
    </source>
</evidence>
<organism evidence="5 6">
    <name type="scientific">Sphingobium cyanobacteriorum</name>
    <dbReference type="NCBI Taxonomy" id="3063954"/>
    <lineage>
        <taxon>Bacteria</taxon>
        <taxon>Pseudomonadati</taxon>
        <taxon>Pseudomonadota</taxon>
        <taxon>Alphaproteobacteria</taxon>
        <taxon>Sphingomonadales</taxon>
        <taxon>Sphingomonadaceae</taxon>
        <taxon>Sphingobium</taxon>
    </lineage>
</organism>
<proteinExistence type="predicted"/>
<dbReference type="InterPro" id="IPR043128">
    <property type="entry name" value="Rev_trsase/Diguanyl_cyclase"/>
</dbReference>
<evidence type="ECO:0000313" key="6">
    <source>
        <dbReference type="Proteomes" id="UP001176471"/>
    </source>
</evidence>
<feature type="domain" description="GGDEF" evidence="4">
    <location>
        <begin position="106"/>
        <end position="237"/>
    </location>
</feature>
<keyword evidence="5" id="KW-0808">Transferase</keyword>
<dbReference type="EC" id="2.7.7.65" evidence="1"/>
<dbReference type="InterPro" id="IPR029787">
    <property type="entry name" value="Nucleotide_cyclase"/>
</dbReference>
<keyword evidence="3" id="KW-0472">Membrane</keyword>
<keyword evidence="3" id="KW-1133">Transmembrane helix</keyword>
<evidence type="ECO:0000259" key="4">
    <source>
        <dbReference type="PROSITE" id="PS50887"/>
    </source>
</evidence>
<feature type="transmembrane region" description="Helical" evidence="3">
    <location>
        <begin position="37"/>
        <end position="56"/>
    </location>
</feature>
<protein>
    <recommendedName>
        <fullName evidence="1">diguanylate cyclase</fullName>
        <ecNumber evidence="1">2.7.7.65</ecNumber>
    </recommendedName>
</protein>
<reference evidence="5" key="1">
    <citation type="submission" date="2023-07" db="EMBL/GenBank/DDBJ databases">
        <title>Bacterial whole genome sequence for Sphingobium sp. HBC34.</title>
        <authorList>
            <person name="Le V."/>
            <person name="Ko S.-R."/>
            <person name="Ahn C.-Y."/>
            <person name="Oh H.-M."/>
        </authorList>
    </citation>
    <scope>NUCLEOTIDE SEQUENCE</scope>
    <source>
        <strain evidence="5">HBC34</strain>
    </source>
</reference>
<dbReference type="GO" id="GO:0052621">
    <property type="term" value="F:diguanylate cyclase activity"/>
    <property type="evidence" value="ECO:0007669"/>
    <property type="project" value="UniProtKB-EC"/>
</dbReference>